<evidence type="ECO:0000313" key="3">
    <source>
        <dbReference type="Proteomes" id="UP000427906"/>
    </source>
</evidence>
<dbReference type="EMBL" id="AP021874">
    <property type="protein sequence ID" value="BBO68178.1"/>
    <property type="molecule type" value="Genomic_DNA"/>
</dbReference>
<evidence type="ECO:0000313" key="2">
    <source>
        <dbReference type="EMBL" id="BBO68178.1"/>
    </source>
</evidence>
<dbReference type="AlphaFoldDB" id="A0A5K7YGH2"/>
<sequence length="242" mass="26611">MALITAFLYLITAVGATETEPEEMETEASVILLHGMGRTRRSMATMASRLADSGYRVVNLDYPSTGASIETLSEGVVAETVRDCRLAHPSAPVHFVTHSLGGILVRQYLQTRRLPPGSRVVMLSPPNQGSELADLLKDWFLYRWIMGPAGQQLGTAEDSVPNRLGPVDVPVGIITGDSTLEPWFSARLPGPDDGKVSVARARLAEMDDFLVVHKSHGFIMNDTQVIDQTIHFLEHGRFRHDH</sequence>
<dbReference type="Pfam" id="PF12697">
    <property type="entry name" value="Abhydrolase_6"/>
    <property type="match status" value="1"/>
</dbReference>
<keyword evidence="3" id="KW-1185">Reference proteome</keyword>
<dbReference type="Proteomes" id="UP000427906">
    <property type="component" value="Chromosome"/>
</dbReference>
<protein>
    <submittedName>
        <fullName evidence="2">Acetyltransferase</fullName>
    </submittedName>
</protein>
<organism evidence="2 3">
    <name type="scientific">Desulfosarcina alkanivorans</name>
    <dbReference type="NCBI Taxonomy" id="571177"/>
    <lineage>
        <taxon>Bacteria</taxon>
        <taxon>Pseudomonadati</taxon>
        <taxon>Thermodesulfobacteriota</taxon>
        <taxon>Desulfobacteria</taxon>
        <taxon>Desulfobacterales</taxon>
        <taxon>Desulfosarcinaceae</taxon>
        <taxon>Desulfosarcina</taxon>
    </lineage>
</organism>
<dbReference type="Gene3D" id="3.40.50.1820">
    <property type="entry name" value="alpha/beta hydrolase"/>
    <property type="match status" value="1"/>
</dbReference>
<gene>
    <name evidence="2" type="ORF">DSCA_21080</name>
</gene>
<accession>A0A5K7YGH2</accession>
<dbReference type="SUPFAM" id="SSF53474">
    <property type="entry name" value="alpha/beta-Hydrolases"/>
    <property type="match status" value="1"/>
</dbReference>
<dbReference type="PANTHER" id="PTHR37946">
    <property type="entry name" value="SLL1969 PROTEIN"/>
    <property type="match status" value="1"/>
</dbReference>
<dbReference type="InterPro" id="IPR029058">
    <property type="entry name" value="AB_hydrolase_fold"/>
</dbReference>
<reference evidence="2 3" key="1">
    <citation type="submission" date="2019-11" db="EMBL/GenBank/DDBJ databases">
        <title>Comparative genomics of hydrocarbon-degrading Desulfosarcina strains.</title>
        <authorList>
            <person name="Watanabe M."/>
            <person name="Kojima H."/>
            <person name="Fukui M."/>
        </authorList>
    </citation>
    <scope>NUCLEOTIDE SEQUENCE [LARGE SCALE GENOMIC DNA]</scope>
    <source>
        <strain evidence="2 3">PL12</strain>
    </source>
</reference>
<keyword evidence="2" id="KW-0808">Transferase</keyword>
<proteinExistence type="predicted"/>
<dbReference type="KEGG" id="dalk:DSCA_21080"/>
<evidence type="ECO:0000259" key="1">
    <source>
        <dbReference type="Pfam" id="PF12697"/>
    </source>
</evidence>
<dbReference type="GO" id="GO:0016740">
    <property type="term" value="F:transferase activity"/>
    <property type="evidence" value="ECO:0007669"/>
    <property type="project" value="UniProtKB-KW"/>
</dbReference>
<dbReference type="PANTHER" id="PTHR37946:SF1">
    <property type="entry name" value="SLL1969 PROTEIN"/>
    <property type="match status" value="1"/>
</dbReference>
<feature type="domain" description="AB hydrolase-1" evidence="1">
    <location>
        <begin position="30"/>
        <end position="166"/>
    </location>
</feature>
<name>A0A5K7YGH2_9BACT</name>
<dbReference type="InterPro" id="IPR000073">
    <property type="entry name" value="AB_hydrolase_1"/>
</dbReference>